<evidence type="ECO:0000313" key="1">
    <source>
        <dbReference type="EMBL" id="GAA0153185.1"/>
    </source>
</evidence>
<keyword evidence="2" id="KW-1185">Reference proteome</keyword>
<sequence>MVKLQDILNPQKESDKEIPSPLVSLFWLKIICLEAWHSCNLNSLPWHLMRNARSLSLAWHLQMIAFYSAMAPSLPSRKLQSSLLTIKQSLGNSSTKEKAPILPLPSLTLPE</sequence>
<comment type="caution">
    <text evidence="1">The sequence shown here is derived from an EMBL/GenBank/DDBJ whole genome shotgun (WGS) entry which is preliminary data.</text>
</comment>
<name>A0AAV3PS81_LITER</name>
<dbReference type="EMBL" id="BAABME010033530">
    <property type="protein sequence ID" value="GAA0153185.1"/>
    <property type="molecule type" value="Genomic_DNA"/>
</dbReference>
<proteinExistence type="predicted"/>
<organism evidence="1 2">
    <name type="scientific">Lithospermum erythrorhizon</name>
    <name type="common">Purple gromwell</name>
    <name type="synonym">Lithospermum officinale var. erythrorhizon</name>
    <dbReference type="NCBI Taxonomy" id="34254"/>
    <lineage>
        <taxon>Eukaryota</taxon>
        <taxon>Viridiplantae</taxon>
        <taxon>Streptophyta</taxon>
        <taxon>Embryophyta</taxon>
        <taxon>Tracheophyta</taxon>
        <taxon>Spermatophyta</taxon>
        <taxon>Magnoliopsida</taxon>
        <taxon>eudicotyledons</taxon>
        <taxon>Gunneridae</taxon>
        <taxon>Pentapetalae</taxon>
        <taxon>asterids</taxon>
        <taxon>lamiids</taxon>
        <taxon>Boraginales</taxon>
        <taxon>Boraginaceae</taxon>
        <taxon>Boraginoideae</taxon>
        <taxon>Lithospermeae</taxon>
        <taxon>Lithospermum</taxon>
    </lineage>
</organism>
<protein>
    <submittedName>
        <fullName evidence="1">Uncharacterized protein</fullName>
    </submittedName>
</protein>
<accession>A0AAV3PS81</accession>
<evidence type="ECO:0000313" key="2">
    <source>
        <dbReference type="Proteomes" id="UP001454036"/>
    </source>
</evidence>
<gene>
    <name evidence="1" type="ORF">LIER_43213</name>
</gene>
<dbReference type="AlphaFoldDB" id="A0AAV3PS81"/>
<dbReference type="Proteomes" id="UP001454036">
    <property type="component" value="Unassembled WGS sequence"/>
</dbReference>
<reference evidence="1 2" key="1">
    <citation type="submission" date="2024-01" db="EMBL/GenBank/DDBJ databases">
        <title>The complete chloroplast genome sequence of Lithospermum erythrorhizon: insights into the phylogenetic relationship among Boraginaceae species and the maternal lineages of purple gromwells.</title>
        <authorList>
            <person name="Okada T."/>
            <person name="Watanabe K."/>
        </authorList>
    </citation>
    <scope>NUCLEOTIDE SEQUENCE [LARGE SCALE GENOMIC DNA]</scope>
</reference>